<feature type="region of interest" description="Disordered" evidence="1">
    <location>
        <begin position="70"/>
        <end position="118"/>
    </location>
</feature>
<proteinExistence type="predicted"/>
<reference evidence="2" key="2">
    <citation type="submission" date="2025-09" db="UniProtKB">
        <authorList>
            <consortium name="Ensembl"/>
        </authorList>
    </citation>
    <scope>IDENTIFICATION</scope>
</reference>
<dbReference type="AlphaFoldDB" id="A0A3Q3E1Q4"/>
<sequence length="156" mass="16559">MNDCIGASSYFIFHCLYSRAPPPPMARAAPPPPMPCTIHAPPSPGMFAQMATTAAGVAVGSAVGHTLATSHTGPGSAMYQQQPQSMYQPHSPCTSRRPPSNRPAPMSSNNLSIVPKPRATSSSVRVSVRCLNNASLLMVSVTYFVFISNKGTLHKY</sequence>
<evidence type="ECO:0000313" key="3">
    <source>
        <dbReference type="Proteomes" id="UP000261660"/>
    </source>
</evidence>
<accession>A0A3Q3E1Q4</accession>
<dbReference type="Proteomes" id="UP000261660">
    <property type="component" value="Unplaced"/>
</dbReference>
<feature type="compositionally biased region" description="Low complexity" evidence="1">
    <location>
        <begin position="76"/>
        <end position="89"/>
    </location>
</feature>
<dbReference type="InParanoid" id="A0A3Q3E1Q4"/>
<dbReference type="STRING" id="56723.ENSLBEP00000001032"/>
<dbReference type="Ensembl" id="ENSLBET00000001110.1">
    <property type="protein sequence ID" value="ENSLBEP00000001032.1"/>
    <property type="gene ID" value="ENSLBEG00000000793.1"/>
</dbReference>
<evidence type="ECO:0000256" key="1">
    <source>
        <dbReference type="SAM" id="MobiDB-lite"/>
    </source>
</evidence>
<evidence type="ECO:0008006" key="4">
    <source>
        <dbReference type="Google" id="ProtNLM"/>
    </source>
</evidence>
<reference evidence="2" key="1">
    <citation type="submission" date="2025-08" db="UniProtKB">
        <authorList>
            <consortium name="Ensembl"/>
        </authorList>
    </citation>
    <scope>IDENTIFICATION</scope>
</reference>
<keyword evidence="3" id="KW-1185">Reference proteome</keyword>
<evidence type="ECO:0000313" key="2">
    <source>
        <dbReference type="Ensembl" id="ENSLBEP00000001032.1"/>
    </source>
</evidence>
<organism evidence="2 3">
    <name type="scientific">Labrus bergylta</name>
    <name type="common">ballan wrasse</name>
    <dbReference type="NCBI Taxonomy" id="56723"/>
    <lineage>
        <taxon>Eukaryota</taxon>
        <taxon>Metazoa</taxon>
        <taxon>Chordata</taxon>
        <taxon>Craniata</taxon>
        <taxon>Vertebrata</taxon>
        <taxon>Euteleostomi</taxon>
        <taxon>Actinopterygii</taxon>
        <taxon>Neopterygii</taxon>
        <taxon>Teleostei</taxon>
        <taxon>Neoteleostei</taxon>
        <taxon>Acanthomorphata</taxon>
        <taxon>Eupercaria</taxon>
        <taxon>Labriformes</taxon>
        <taxon>Labridae</taxon>
        <taxon>Labrus</taxon>
    </lineage>
</organism>
<name>A0A3Q3E1Q4_9LABR</name>
<protein>
    <recommendedName>
        <fullName evidence="4">Coiled-coil-helix-coiled-coil-helix domain containing 2</fullName>
    </recommendedName>
</protein>